<evidence type="ECO:0000256" key="15">
    <source>
        <dbReference type="ARBA" id="ARBA00023187"/>
    </source>
</evidence>
<evidence type="ECO:0000256" key="8">
    <source>
        <dbReference type="ARBA" id="ARBA00022763"/>
    </source>
</evidence>
<dbReference type="GO" id="GO:0003723">
    <property type="term" value="F:RNA binding"/>
    <property type="evidence" value="ECO:0007669"/>
    <property type="project" value="UniProtKB-UniRule"/>
</dbReference>
<dbReference type="FunFam" id="1.20.1280.50:FF:000011">
    <property type="entry name" value="F-box DNA helicase 1"/>
    <property type="match status" value="1"/>
</dbReference>
<evidence type="ECO:0000256" key="3">
    <source>
        <dbReference type="ARBA" id="ARBA00004906"/>
    </source>
</evidence>
<evidence type="ECO:0000256" key="14">
    <source>
        <dbReference type="ARBA" id="ARBA00023125"/>
    </source>
</evidence>
<feature type="domain" description="G-patch" evidence="32">
    <location>
        <begin position="1503"/>
        <end position="1543"/>
    </location>
</feature>
<sequence>MNRVCNGKGKELDLGTTSTDSQKRNKDFLQSSTRKPLPFQSVIDHLCTSLHQNLNAVVKESFKTKFKFYIIETKIDEFFENVKKILKKGGHAEVQLSYFDQPDECPSGPLIIIIRNEDISTHVHRIPHLVDLKKVPSVLFAGIDSIDDILSFNYQELFNRGGFVVCDGAVLERLELEHLKEIANVLEELSQQGKWKWWLHYKDSKMLKENGRTVSPGHAKKFFMDCCQEAGIVEVLPYHECDLISQGKPEYLNCMLRLQVQHISARFAVFITGNAKRKHLSVHDCAALRCSSEGTSSLTQPFTSRRSSRDLNRGLYPRTARKRGKPGANDHYKQRGITDYFPVTGHCTISPHKMAEGMIEEDSCNGDVLAEEEELLSSVPEDFFLEDFAEEMASKEAVLTASRKRSFDSKDAQDSHSAEFSDWVKKPWSEGRARGLLESKEEEEEIPVDPLPDVHYGLLGTSQFQRDPQGHISHLPEELLMSIFSHLPAQDLYQHISVVCQRWRAIVNDPLFVPWKKLYFQFRKGKSQAVKEIEQILSDNDITENQQQCVMNLVKYMSQFKHSRSTQPEAVLKCLKDHHLYPQAEACIYTRMPEKKIDGAVNVWAAFALIVLLSDGLRDVHNLVTSLRRPSSTLSLSEISEMLHCMAVLLFAMRENGINISSRFHYNLFYVLHLMENCTPISRTQGSGKGASGVAEINLTHEQQQILNHEITKGHVVKIMAFAGTGKTSTLIKYAQQRPHLRFLYAAFNKSVAVQAKRMFPSNVDCKTIHSMAYQQVGFMYKRYKKLNMNSCLKPFSVAWVLPEGRGGFVRAKLVTQTLQTFFASADRTITKDHVPMQCKNTRGEMELVEHAEKLKIAHDADGLWEKMKLLKETKESSYHMTHDAIMDIVLSQACGKILVGDPHQQIYTFRGAVNALYEVPHTHIYYLTQSFRFGPEIAYVGATLLDVCKKVKKTLVGGNQEGNVRGNTEGKIAILSRCNSTVFDEAVRVTERETPPKIYIIGGVDSFGLRKILDIWILLQPEEERKRKNLEIVDKFIRYFARKDGYRGLKEYVFKAEDGELEGKISVVEKYTFRIPELVQRIKDCSVIDVTFADIALGTVHKAKGLEFDTVEVTDDFAKVPCARHNLHRLPRFNLGSVPDDEWNLLYVAVTRAKKSLVMTKSIENLLTLAGEYFLRSELTSNLFTEGQLPRCTVRECHNTVREEAVLTMKKVPIKYSDKVDVGGSFCSTCVEQRLGPITYLTGSAELVKSMDYTVEHLSQNCRKMSLYDDLGVETSDSKTEGWSKNFKLLQSQLQVKKAALTQAKSQRTKQSSVLAPVIDLKRGSSSDDRQIQDTPPHIAAGLKDSVPSGFSSGEVLIPLADEYDPMFPNDYEKVVKRHREERQRQRELERQKEIEEREKRRKDRHEATPTGFSRRPDPESDEDEDFERERQKRGMGGAAIAPPTSLVEKDRELIAATYPYEEEVRPRIPSSKAAIPPPMYDEPERPRSPPGPTNSFLANMGGTVAHKIMQKYGFREGQGLGKHEQGLSTALSVEKTSKRGGKIIVGDAADKLDASKKSDSNPLTEILKFPTKVVLLRNMVGSGEVDEDLEGETKEECEKYGKVVKCVIFEIPGVNDDAAVRIFLEFERVESAIKAVVDLNGRYFGGRVVKACFYNLDKFRVLDLGEQM</sequence>
<keyword evidence="9" id="KW-0833">Ubl conjugation pathway</keyword>
<evidence type="ECO:0000256" key="24">
    <source>
        <dbReference type="ARBA" id="ARBA00074919"/>
    </source>
</evidence>
<evidence type="ECO:0000256" key="30">
    <source>
        <dbReference type="SAM" id="MobiDB-lite"/>
    </source>
</evidence>
<keyword evidence="10" id="KW-0378">Hydrolase</keyword>
<feature type="domain" description="RRM" evidence="31">
    <location>
        <begin position="1574"/>
        <end position="1658"/>
    </location>
</feature>
<dbReference type="GO" id="GO:0005694">
    <property type="term" value="C:chromosome"/>
    <property type="evidence" value="ECO:0007669"/>
    <property type="project" value="UniProtKB-SubCell"/>
</dbReference>
<dbReference type="GO" id="GO:0003677">
    <property type="term" value="F:DNA binding"/>
    <property type="evidence" value="ECO:0007669"/>
    <property type="project" value="UniProtKB-KW"/>
</dbReference>
<keyword evidence="35" id="KW-1185">Reference proteome</keyword>
<dbReference type="InterPro" id="IPR012677">
    <property type="entry name" value="Nucleotide-bd_a/b_plait_sf"/>
</dbReference>
<dbReference type="InterPro" id="IPR056243">
    <property type="entry name" value="TASOR_ab_dom"/>
</dbReference>
<dbReference type="InterPro" id="IPR001810">
    <property type="entry name" value="F-box_dom"/>
</dbReference>
<dbReference type="CDD" id="cd18786">
    <property type="entry name" value="SF1_C"/>
    <property type="match status" value="1"/>
</dbReference>
<evidence type="ECO:0000256" key="18">
    <source>
        <dbReference type="ARBA" id="ARBA00023242"/>
    </source>
</evidence>
<evidence type="ECO:0000256" key="11">
    <source>
        <dbReference type="ARBA" id="ARBA00022806"/>
    </source>
</evidence>
<evidence type="ECO:0000256" key="12">
    <source>
        <dbReference type="ARBA" id="ARBA00022840"/>
    </source>
</evidence>
<evidence type="ECO:0000259" key="32">
    <source>
        <dbReference type="PROSITE" id="PS50174"/>
    </source>
</evidence>
<dbReference type="PROSITE" id="PS50174">
    <property type="entry name" value="G_PATCH"/>
    <property type="match status" value="1"/>
</dbReference>
<comment type="subunit">
    <text evidence="22">Binds SXL. Associates with the spliceosome. Interacts with SF3B1, SF1 and U2AF2.</text>
</comment>
<dbReference type="InterPro" id="IPR056242">
    <property type="entry name" value="PIN_TASOR"/>
</dbReference>
<comment type="subcellular location">
    <subcellularLocation>
        <location evidence="2">Chromosome</location>
    </subcellularLocation>
    <subcellularLocation>
        <location evidence="1">Nucleus</location>
    </subcellularLocation>
</comment>
<dbReference type="Pfam" id="PF00076">
    <property type="entry name" value="RRM_1"/>
    <property type="match status" value="1"/>
</dbReference>
<proteinExistence type="inferred from homology"/>
<keyword evidence="16" id="KW-0234">DNA repair</keyword>
<keyword evidence="7" id="KW-0547">Nucleotide-binding</keyword>
<comment type="catalytic activity">
    <reaction evidence="19">
        <text>Couples ATP hydrolysis with the unwinding of duplex DNA by translocating in the 3'-5' direction.</text>
        <dbReference type="EC" id="5.6.2.4"/>
    </reaction>
</comment>
<keyword evidence="6" id="KW-0507">mRNA processing</keyword>
<protein>
    <recommendedName>
        <fullName evidence="23">F-box DNA helicase 1</fullName>
        <ecNumber evidence="20">5.6.2.4</ecNumber>
    </recommendedName>
    <alternativeName>
        <fullName evidence="27">45 kDa-splicing factor</fullName>
    </alternativeName>
    <alternativeName>
        <fullName evidence="28">DNA 3'-5' helicase 1</fullName>
    </alternativeName>
    <alternativeName>
        <fullName evidence="25">F-box only protein 18</fullName>
    </alternativeName>
    <alternativeName>
        <fullName evidence="26">RNA-binding motif protein 17</fullName>
    </alternativeName>
    <alternativeName>
        <fullName evidence="24">Splicing factor 45</fullName>
    </alternativeName>
</protein>
<organism evidence="34 35">
    <name type="scientific">Acipenser ruthenus</name>
    <name type="common">Sterlet sturgeon</name>
    <dbReference type="NCBI Taxonomy" id="7906"/>
    <lineage>
        <taxon>Eukaryota</taxon>
        <taxon>Metazoa</taxon>
        <taxon>Chordata</taxon>
        <taxon>Craniata</taxon>
        <taxon>Vertebrata</taxon>
        <taxon>Euteleostomi</taxon>
        <taxon>Actinopterygii</taxon>
        <taxon>Chondrostei</taxon>
        <taxon>Acipenseriformes</taxon>
        <taxon>Acipenseridae</taxon>
        <taxon>Acipenser</taxon>
    </lineage>
</organism>
<dbReference type="PANTHER" id="PTHR13288">
    <property type="entry name" value="SPLICING FACTOR 45 SPF45"/>
    <property type="match status" value="1"/>
</dbReference>
<dbReference type="Pfam" id="PF23314">
    <property type="entry name" value="TASOR_alpha-beta"/>
    <property type="match status" value="1"/>
</dbReference>
<evidence type="ECO:0000256" key="7">
    <source>
        <dbReference type="ARBA" id="ARBA00022741"/>
    </source>
</evidence>
<dbReference type="PROSITE" id="PS50102">
    <property type="entry name" value="RRM"/>
    <property type="match status" value="1"/>
</dbReference>
<dbReference type="Gene3D" id="3.30.70.330">
    <property type="match status" value="1"/>
</dbReference>
<evidence type="ECO:0000256" key="29">
    <source>
        <dbReference type="PROSITE-ProRule" id="PRU00176"/>
    </source>
</evidence>
<evidence type="ECO:0000313" key="35">
    <source>
        <dbReference type="Proteomes" id="UP000289886"/>
    </source>
</evidence>
<dbReference type="InterPro" id="IPR000504">
    <property type="entry name" value="RRM_dom"/>
</dbReference>
<feature type="compositionally biased region" description="Basic and acidic residues" evidence="30">
    <location>
        <begin position="1321"/>
        <end position="1333"/>
    </location>
</feature>
<feature type="region of interest" description="Disordered" evidence="30">
    <location>
        <begin position="1"/>
        <end position="32"/>
    </location>
</feature>
<dbReference type="InterPro" id="IPR003954">
    <property type="entry name" value="RRM_euk-type"/>
</dbReference>
<evidence type="ECO:0000256" key="20">
    <source>
        <dbReference type="ARBA" id="ARBA00034808"/>
    </source>
</evidence>
<dbReference type="SMART" id="SM00361">
    <property type="entry name" value="RRM_1"/>
    <property type="match status" value="1"/>
</dbReference>
<evidence type="ECO:0000256" key="6">
    <source>
        <dbReference type="ARBA" id="ARBA00022664"/>
    </source>
</evidence>
<dbReference type="InterPro" id="IPR027417">
    <property type="entry name" value="P-loop_NTPase"/>
</dbReference>
<dbReference type="GO" id="GO:0016787">
    <property type="term" value="F:hydrolase activity"/>
    <property type="evidence" value="ECO:0007669"/>
    <property type="project" value="UniProtKB-KW"/>
</dbReference>
<dbReference type="FunFam" id="3.30.70.330:FF:000079">
    <property type="entry name" value="Putative splicing factor 45"/>
    <property type="match status" value="1"/>
</dbReference>
<feature type="domain" description="F-box" evidence="33">
    <location>
        <begin position="469"/>
        <end position="518"/>
    </location>
</feature>
<dbReference type="PANTHER" id="PTHR13288:SF8">
    <property type="entry name" value="SPLICING FACTOR 45"/>
    <property type="match status" value="1"/>
</dbReference>
<feature type="region of interest" description="Disordered" evidence="30">
    <location>
        <begin position="1384"/>
        <end position="1450"/>
    </location>
</feature>
<evidence type="ECO:0000256" key="19">
    <source>
        <dbReference type="ARBA" id="ARBA00034617"/>
    </source>
</evidence>
<dbReference type="Pfam" id="PF13361">
    <property type="entry name" value="UvrD_C"/>
    <property type="match status" value="1"/>
</dbReference>
<comment type="caution">
    <text evidence="34">The sequence shown here is derived from an EMBL/GenBank/DDBJ whole genome shotgun (WGS) entry which is preliminary data.</text>
</comment>
<dbReference type="Pfam" id="PF12937">
    <property type="entry name" value="F-box-like"/>
    <property type="match status" value="1"/>
</dbReference>
<comment type="catalytic activity">
    <reaction evidence="21">
        <text>ATP + H2O = ADP + phosphate + H(+)</text>
        <dbReference type="Rhea" id="RHEA:13065"/>
        <dbReference type="ChEBI" id="CHEBI:15377"/>
        <dbReference type="ChEBI" id="CHEBI:15378"/>
        <dbReference type="ChEBI" id="CHEBI:30616"/>
        <dbReference type="ChEBI" id="CHEBI:43474"/>
        <dbReference type="ChEBI" id="CHEBI:456216"/>
        <dbReference type="EC" id="5.6.2.4"/>
    </reaction>
</comment>
<dbReference type="SMART" id="SM00443">
    <property type="entry name" value="G_patch"/>
    <property type="match status" value="1"/>
</dbReference>
<keyword evidence="15" id="KW-0508">mRNA splicing</keyword>
<evidence type="ECO:0000256" key="21">
    <source>
        <dbReference type="ARBA" id="ARBA00048988"/>
    </source>
</evidence>
<dbReference type="CDD" id="cd12647">
    <property type="entry name" value="RRM_UHM_SPF45"/>
    <property type="match status" value="1"/>
</dbReference>
<dbReference type="Gene3D" id="3.40.50.300">
    <property type="entry name" value="P-loop containing nucleotide triphosphate hydrolases"/>
    <property type="match status" value="2"/>
</dbReference>
<dbReference type="EMBL" id="SCEB01000216">
    <property type="protein sequence ID" value="RXN00234.1"/>
    <property type="molecule type" value="Genomic_DNA"/>
</dbReference>
<evidence type="ECO:0000256" key="23">
    <source>
        <dbReference type="ARBA" id="ARBA00071173"/>
    </source>
</evidence>
<dbReference type="InterPro" id="IPR000467">
    <property type="entry name" value="G_patch_dom"/>
</dbReference>
<comment type="similarity">
    <text evidence="4">Belongs to the helicase family. UvrD subfamily.</text>
</comment>
<dbReference type="PROSITE" id="PS50181">
    <property type="entry name" value="FBOX"/>
    <property type="match status" value="1"/>
</dbReference>
<keyword evidence="12" id="KW-0067">ATP-binding</keyword>
<keyword evidence="8" id="KW-0227">DNA damage</keyword>
<evidence type="ECO:0000313" key="34">
    <source>
        <dbReference type="EMBL" id="RXN00234.1"/>
    </source>
</evidence>
<dbReference type="InterPro" id="IPR035979">
    <property type="entry name" value="RBD_domain_sf"/>
</dbReference>
<feature type="region of interest" description="Disordered" evidence="30">
    <location>
        <begin position="1471"/>
        <end position="1501"/>
    </location>
</feature>
<dbReference type="InterPro" id="IPR040052">
    <property type="entry name" value="RBM17"/>
</dbReference>
<evidence type="ECO:0000256" key="28">
    <source>
        <dbReference type="ARBA" id="ARBA00079567"/>
    </source>
</evidence>
<dbReference type="SUPFAM" id="SSF54928">
    <property type="entry name" value="RNA-binding domain, RBD"/>
    <property type="match status" value="1"/>
</dbReference>
<evidence type="ECO:0000256" key="1">
    <source>
        <dbReference type="ARBA" id="ARBA00004123"/>
    </source>
</evidence>
<evidence type="ECO:0000256" key="25">
    <source>
        <dbReference type="ARBA" id="ARBA00075040"/>
    </source>
</evidence>
<gene>
    <name evidence="34" type="ORF">EOD39_9940</name>
</gene>
<dbReference type="GO" id="GO:0000380">
    <property type="term" value="P:alternative mRNA splicing, via spliceosome"/>
    <property type="evidence" value="ECO:0007669"/>
    <property type="project" value="TreeGrafter"/>
</dbReference>
<evidence type="ECO:0000256" key="9">
    <source>
        <dbReference type="ARBA" id="ARBA00022786"/>
    </source>
</evidence>
<evidence type="ECO:0000256" key="13">
    <source>
        <dbReference type="ARBA" id="ARBA00022884"/>
    </source>
</evidence>
<dbReference type="InterPro" id="IPR034653">
    <property type="entry name" value="SPF45_RRM"/>
</dbReference>
<evidence type="ECO:0000256" key="16">
    <source>
        <dbReference type="ARBA" id="ARBA00023204"/>
    </source>
</evidence>
<dbReference type="GO" id="GO:0006281">
    <property type="term" value="P:DNA repair"/>
    <property type="evidence" value="ECO:0007669"/>
    <property type="project" value="UniProtKB-KW"/>
</dbReference>
<evidence type="ECO:0000256" key="26">
    <source>
        <dbReference type="ARBA" id="ARBA00075691"/>
    </source>
</evidence>
<dbReference type="GO" id="GO:0043138">
    <property type="term" value="F:3'-5' DNA helicase activity"/>
    <property type="evidence" value="ECO:0007669"/>
    <property type="project" value="UniProtKB-EC"/>
</dbReference>
<feature type="region of interest" description="Disordered" evidence="30">
    <location>
        <begin position="1317"/>
        <end position="1349"/>
    </location>
</feature>
<dbReference type="CDD" id="cd22095">
    <property type="entry name" value="F-box_FBXO18"/>
    <property type="match status" value="1"/>
</dbReference>
<evidence type="ECO:0000256" key="27">
    <source>
        <dbReference type="ARBA" id="ARBA00079492"/>
    </source>
</evidence>
<keyword evidence="18" id="KW-0539">Nucleus</keyword>
<dbReference type="GO" id="GO:0005524">
    <property type="term" value="F:ATP binding"/>
    <property type="evidence" value="ECO:0007669"/>
    <property type="project" value="UniProtKB-KW"/>
</dbReference>
<evidence type="ECO:0000256" key="2">
    <source>
        <dbReference type="ARBA" id="ARBA00004286"/>
    </source>
</evidence>
<feature type="compositionally biased region" description="Polar residues" evidence="30">
    <location>
        <begin position="294"/>
        <end position="305"/>
    </location>
</feature>
<comment type="pathway">
    <text evidence="3">Protein modification; protein ubiquitination.</text>
</comment>
<dbReference type="Pfam" id="PF24630">
    <property type="entry name" value="PIN_TASOR"/>
    <property type="match status" value="1"/>
</dbReference>
<keyword evidence="17" id="KW-0413">Isomerase</keyword>
<dbReference type="EC" id="5.6.2.4" evidence="20"/>
<name>A0A662YWK1_ACIRT</name>
<evidence type="ECO:0000259" key="33">
    <source>
        <dbReference type="PROSITE" id="PS50181"/>
    </source>
</evidence>
<dbReference type="InterPro" id="IPR014017">
    <property type="entry name" value="DNA_helicase_UvrD-like_C"/>
</dbReference>
<accession>A0A662YWK1</accession>
<evidence type="ECO:0000256" key="5">
    <source>
        <dbReference type="ARBA" id="ARBA00022454"/>
    </source>
</evidence>
<evidence type="ECO:0000256" key="10">
    <source>
        <dbReference type="ARBA" id="ARBA00022801"/>
    </source>
</evidence>
<reference evidence="34 35" key="1">
    <citation type="submission" date="2019-01" db="EMBL/GenBank/DDBJ databases">
        <title>Draft Genome and Complete Hox-Cluster Characterization of the Sterlet Sturgeon (Acipenser ruthenus).</title>
        <authorList>
            <person name="Wei Q."/>
        </authorList>
    </citation>
    <scope>NUCLEOTIDE SEQUENCE [LARGE SCALE GENOMIC DNA]</scope>
    <source>
        <strain evidence="34">WHYD16114868_AA</strain>
        <tissue evidence="34">Blood</tissue>
    </source>
</reference>
<feature type="region of interest" description="Disordered" evidence="30">
    <location>
        <begin position="294"/>
        <end position="331"/>
    </location>
</feature>
<evidence type="ECO:0000259" key="31">
    <source>
        <dbReference type="PROSITE" id="PS50102"/>
    </source>
</evidence>
<dbReference type="Proteomes" id="UP000289886">
    <property type="component" value="Unassembled WGS sequence"/>
</dbReference>
<keyword evidence="14" id="KW-0238">DNA-binding</keyword>
<dbReference type="GO" id="GO:0045292">
    <property type="term" value="P:mRNA cis splicing, via spliceosome"/>
    <property type="evidence" value="ECO:0007669"/>
    <property type="project" value="InterPro"/>
</dbReference>
<dbReference type="Pfam" id="PF01585">
    <property type="entry name" value="G-patch"/>
    <property type="match status" value="1"/>
</dbReference>
<dbReference type="GO" id="GO:0071011">
    <property type="term" value="C:precatalytic spliceosome"/>
    <property type="evidence" value="ECO:0007669"/>
    <property type="project" value="TreeGrafter"/>
</dbReference>
<evidence type="ECO:0000256" key="4">
    <source>
        <dbReference type="ARBA" id="ARBA00009922"/>
    </source>
</evidence>
<dbReference type="SUPFAM" id="SSF52540">
    <property type="entry name" value="P-loop containing nucleoside triphosphate hydrolases"/>
    <property type="match status" value="1"/>
</dbReference>
<keyword evidence="11 34" id="KW-0347">Helicase</keyword>
<dbReference type="SMART" id="SM00256">
    <property type="entry name" value="FBOX"/>
    <property type="match status" value="1"/>
</dbReference>
<keyword evidence="5" id="KW-0158">Chromosome</keyword>
<dbReference type="InterPro" id="IPR036047">
    <property type="entry name" value="F-box-like_dom_sf"/>
</dbReference>
<keyword evidence="13 29" id="KW-0694">RNA-binding</keyword>
<dbReference type="GO" id="GO:0031297">
    <property type="term" value="P:replication fork processing"/>
    <property type="evidence" value="ECO:0007669"/>
    <property type="project" value="UniProtKB-ARBA"/>
</dbReference>
<feature type="compositionally biased region" description="Basic and acidic residues" evidence="30">
    <location>
        <begin position="1384"/>
        <end position="1400"/>
    </location>
</feature>
<evidence type="ECO:0000256" key="22">
    <source>
        <dbReference type="ARBA" id="ARBA00065586"/>
    </source>
</evidence>
<evidence type="ECO:0000256" key="17">
    <source>
        <dbReference type="ARBA" id="ARBA00023235"/>
    </source>
</evidence>
<dbReference type="SUPFAM" id="SSF81383">
    <property type="entry name" value="F-box domain"/>
    <property type="match status" value="1"/>
</dbReference>
<dbReference type="Gene3D" id="1.20.1280.50">
    <property type="match status" value="1"/>
</dbReference>